<dbReference type="InterPro" id="IPR057601">
    <property type="entry name" value="Oar-like_b-barrel"/>
</dbReference>
<evidence type="ECO:0000256" key="3">
    <source>
        <dbReference type="ARBA" id="ARBA00023237"/>
    </source>
</evidence>
<dbReference type="AlphaFoldDB" id="A0A143PQ74"/>
<evidence type="ECO:0000256" key="2">
    <source>
        <dbReference type="ARBA" id="ARBA00023136"/>
    </source>
</evidence>
<comment type="subcellular location">
    <subcellularLocation>
        <location evidence="1">Cell outer membrane</location>
    </subcellularLocation>
</comment>
<evidence type="ECO:0000313" key="7">
    <source>
        <dbReference type="Proteomes" id="UP000076079"/>
    </source>
</evidence>
<dbReference type="Gene3D" id="2.60.40.1120">
    <property type="entry name" value="Carboxypeptidase-like, regulatory domain"/>
    <property type="match status" value="1"/>
</dbReference>
<dbReference type="Proteomes" id="UP000076079">
    <property type="component" value="Chromosome"/>
</dbReference>
<keyword evidence="3" id="KW-0998">Cell outer membrane</keyword>
<evidence type="ECO:0000256" key="1">
    <source>
        <dbReference type="ARBA" id="ARBA00004442"/>
    </source>
</evidence>
<dbReference type="EMBL" id="CP015136">
    <property type="protein sequence ID" value="AMY10268.1"/>
    <property type="molecule type" value="Genomic_DNA"/>
</dbReference>
<dbReference type="Pfam" id="PF13620">
    <property type="entry name" value="CarboxypepD_reg"/>
    <property type="match status" value="1"/>
</dbReference>
<dbReference type="GO" id="GO:0030246">
    <property type="term" value="F:carbohydrate binding"/>
    <property type="evidence" value="ECO:0007669"/>
    <property type="project" value="InterPro"/>
</dbReference>
<dbReference type="InterPro" id="IPR013784">
    <property type="entry name" value="Carb-bd-like_fold"/>
</dbReference>
<keyword evidence="7" id="KW-1185">Reference proteome</keyword>
<name>A0A143PQ74_LUTPR</name>
<reference evidence="7" key="2">
    <citation type="submission" date="2016-04" db="EMBL/GenBank/DDBJ databases">
        <title>First Complete Genome Sequence of a Subdivision 6 Acidobacterium.</title>
        <authorList>
            <person name="Huang S."/>
            <person name="Vieira S."/>
            <person name="Bunk B."/>
            <person name="Riedel T."/>
            <person name="Sproeer C."/>
            <person name="Overmann J."/>
        </authorList>
    </citation>
    <scope>NUCLEOTIDE SEQUENCE [LARGE SCALE GENOMIC DNA]</scope>
    <source>
        <strain evidence="7">DSM 100886 HEG_-6_39</strain>
    </source>
</reference>
<feature type="region of interest" description="Disordered" evidence="4">
    <location>
        <begin position="1"/>
        <end position="23"/>
    </location>
</feature>
<dbReference type="InterPro" id="IPR036942">
    <property type="entry name" value="Beta-barrel_TonB_sf"/>
</dbReference>
<proteinExistence type="predicted"/>
<dbReference type="SUPFAM" id="SSF49452">
    <property type="entry name" value="Starch-binding domain-like"/>
    <property type="match status" value="1"/>
</dbReference>
<accession>A0A143PQ74</accession>
<organism evidence="6 7">
    <name type="scientific">Luteitalea pratensis</name>
    <dbReference type="NCBI Taxonomy" id="1855912"/>
    <lineage>
        <taxon>Bacteria</taxon>
        <taxon>Pseudomonadati</taxon>
        <taxon>Acidobacteriota</taxon>
        <taxon>Vicinamibacteria</taxon>
        <taxon>Vicinamibacterales</taxon>
        <taxon>Vicinamibacteraceae</taxon>
        <taxon>Luteitalea</taxon>
    </lineage>
</organism>
<dbReference type="KEGG" id="abac:LuPra_03498"/>
<evidence type="ECO:0000256" key="4">
    <source>
        <dbReference type="SAM" id="MobiDB-lite"/>
    </source>
</evidence>
<keyword evidence="2" id="KW-0472">Membrane</keyword>
<dbReference type="GO" id="GO:0009279">
    <property type="term" value="C:cell outer membrane"/>
    <property type="evidence" value="ECO:0007669"/>
    <property type="project" value="UniProtKB-SubCell"/>
</dbReference>
<protein>
    <submittedName>
        <fullName evidence="6">Cna protein B-type domain protein</fullName>
    </submittedName>
</protein>
<reference evidence="6 7" key="1">
    <citation type="journal article" date="2016" name="Genome Announc.">
        <title>First Complete Genome Sequence of a Subdivision 6 Acidobacterium Strain.</title>
        <authorList>
            <person name="Huang S."/>
            <person name="Vieira S."/>
            <person name="Bunk B."/>
            <person name="Riedel T."/>
            <person name="Sproer C."/>
            <person name="Overmann J."/>
        </authorList>
    </citation>
    <scope>NUCLEOTIDE SEQUENCE [LARGE SCALE GENOMIC DNA]</scope>
    <source>
        <strain evidence="7">DSM 100886 HEG_-6_39</strain>
    </source>
</reference>
<dbReference type="Gene3D" id="2.40.170.20">
    <property type="entry name" value="TonB-dependent receptor, beta-barrel domain"/>
    <property type="match status" value="1"/>
</dbReference>
<sequence length="1130" mass="121520">MGSGVRSPRGGRAEGRGVFEGEAMGQSTRQMTIGACLAMAMALVPTMTWAQATRGSLVGTVTDTSGGEVPGATVTITEVSTNIVATGVSNENGAYTFPNLKDGRYRVAAELAGFKKVVRENVQVDVNTTIRVDFRLEPGDLAETLTVTAESPALQTDRSDTGRIIQGEQIAAMPLGFGRNFQGMLATVPGASRPFRPHSEFFNSQDSLSSNVNGQSRLANNVMIEGIDNNQKTGLLSVIIPSAEALETVAVTTSNYDAEFGRAGGAVTNATIKSGTNQFRGSGFWFGNNEKTQATNAFVDRTLAKERQKPETLYNQFGFTFGGPIMKNKLFFFGDYVRTNDDFGRVNRYVLPTADQRAGNFSGSSVPIYDPLTGDPATGANREQFPGNVIPANRISPIAQKILAGVPLPNIQGAGSGQINYQDTTIRERRTDGFDAKINYQASTKDQMSARYSFMRPTATEPGNFSNDIGGPYQGGFIGTGVNTSWSVAGNWVRTWTNSLVMDVRTGVMSYHNEALIATIGKNTASEIGIPGANLDTYTSGMTQININQGINNNNPIAGFSASLPWNRGETTVDLSTTVTKLAGNHTIKVGGTYRHNRDYLLQTQDQGGPRGVFNFSASQTGSPANAASQTNINNPIAAFLLDRPSGAGRDLAVIQEPGTVHSAVFAFVHDKWQVSPKLTVDLGLRHEYYTPLVGIETQGGLSNYDPSTNTLRVSGYGDVGDAIGVKSNWKNFNPRLGLSYRFDDKSVARAGYGMSTIPFGDNTYAFNYPVKQNNQFNAANAFVPPTGVSMAAGFPAPVVADIPSNGIIDVGADARLRNASYAYFPSNLKEGQIHSWNVAFQREIGYNFTAEVAYVGNHGQDIIQRLNLNAGYVLGADNLGRPQFASTGRTADTIAFLPYHTDYHSMQVKVDRRFRNNFLVTNSYTLGKGESYDAGDSNGTINTPADIERSWGRTSNDRTHVFVSSFVYGLPWRTDGIVGWLVNGWQVSGLFTAQSGTALDIQMSGALLRAPGNTQRPDMNGESSIQGGIGVGKTWFDTSVFSDPAANTFGNLTRNGAGIDGPGYVNLDGSLVKRFGMGAKYGEFRVDAFNVTNSLHANNPNTTYGNAVFGQINGSYGERLVRFGLKMVF</sequence>
<feature type="domain" description="TonB-dependent transporter Oar-like beta-barrel" evidence="5">
    <location>
        <begin position="271"/>
        <end position="1120"/>
    </location>
</feature>
<dbReference type="Pfam" id="PF25183">
    <property type="entry name" value="OMP_b-brl_4"/>
    <property type="match status" value="1"/>
</dbReference>
<dbReference type="SUPFAM" id="SSF56935">
    <property type="entry name" value="Porins"/>
    <property type="match status" value="1"/>
</dbReference>
<dbReference type="STRING" id="1855912.LuPra_03498"/>
<evidence type="ECO:0000313" key="6">
    <source>
        <dbReference type="EMBL" id="AMY10268.1"/>
    </source>
</evidence>
<evidence type="ECO:0000259" key="5">
    <source>
        <dbReference type="Pfam" id="PF25183"/>
    </source>
</evidence>
<gene>
    <name evidence="6" type="ORF">LuPra_03498</name>
</gene>